<dbReference type="Proteomes" id="UP001165960">
    <property type="component" value="Unassembled WGS sequence"/>
</dbReference>
<keyword evidence="2" id="KW-1185">Reference proteome</keyword>
<proteinExistence type="predicted"/>
<comment type="caution">
    <text evidence="1">The sequence shown here is derived from an EMBL/GenBank/DDBJ whole genome shotgun (WGS) entry which is preliminary data.</text>
</comment>
<dbReference type="EMBL" id="QTSX02004317">
    <property type="protein sequence ID" value="KAJ9065920.1"/>
    <property type="molecule type" value="Genomic_DNA"/>
</dbReference>
<organism evidence="1 2">
    <name type="scientific">Entomophthora muscae</name>
    <dbReference type="NCBI Taxonomy" id="34485"/>
    <lineage>
        <taxon>Eukaryota</taxon>
        <taxon>Fungi</taxon>
        <taxon>Fungi incertae sedis</taxon>
        <taxon>Zoopagomycota</taxon>
        <taxon>Entomophthoromycotina</taxon>
        <taxon>Entomophthoromycetes</taxon>
        <taxon>Entomophthorales</taxon>
        <taxon>Entomophthoraceae</taxon>
        <taxon>Entomophthora</taxon>
    </lineage>
</organism>
<protein>
    <submittedName>
        <fullName evidence="1">Uncharacterized protein</fullName>
    </submittedName>
</protein>
<name>A0ACC2SU94_9FUNG</name>
<accession>A0ACC2SU94</accession>
<evidence type="ECO:0000313" key="1">
    <source>
        <dbReference type="EMBL" id="KAJ9065920.1"/>
    </source>
</evidence>
<sequence>MAGLALSYLVKLGLIIWWAMPVPAATPFSPVGAPQYSWYPDNNLDHTPLNSICVLSKMHGRTSSLFNPLDLLKAFAVTVVLKQLAQPVNKVPTKQAHDPQPDLSVTHSQTRESTQITKSINMNKSCSLTGDTVKTSGSTCQQGSE</sequence>
<evidence type="ECO:0000313" key="2">
    <source>
        <dbReference type="Proteomes" id="UP001165960"/>
    </source>
</evidence>
<gene>
    <name evidence="1" type="ORF">DSO57_1014754</name>
</gene>
<reference evidence="1" key="1">
    <citation type="submission" date="2022-04" db="EMBL/GenBank/DDBJ databases">
        <title>Genome of the entomopathogenic fungus Entomophthora muscae.</title>
        <authorList>
            <person name="Elya C."/>
            <person name="Lovett B.R."/>
            <person name="Lee E."/>
            <person name="Macias A.M."/>
            <person name="Hajek A.E."/>
            <person name="De Bivort B.L."/>
            <person name="Kasson M.T."/>
            <person name="De Fine Licht H.H."/>
            <person name="Stajich J.E."/>
        </authorList>
    </citation>
    <scope>NUCLEOTIDE SEQUENCE</scope>
    <source>
        <strain evidence="1">Berkeley</strain>
    </source>
</reference>